<sequence>MDSTLKKLEKAYIKMNDEGKNITVVRKRRNSIKIGLDSLQNDWEDHDFNYSKEDIFLAIEVLYSLKPSIQKQIDKVDGSSSQKTLNEKRLKAINLSISSLEKRM</sequence>
<evidence type="ECO:0000313" key="2">
    <source>
        <dbReference type="Proteomes" id="UP000307201"/>
    </source>
</evidence>
<proteinExistence type="predicted"/>
<evidence type="ECO:0000313" key="1">
    <source>
        <dbReference type="EMBL" id="TLQ05034.1"/>
    </source>
</evidence>
<dbReference type="EMBL" id="VBTE01000061">
    <property type="protein sequence ID" value="TLQ05034.1"/>
    <property type="molecule type" value="Genomic_DNA"/>
</dbReference>
<comment type="caution">
    <text evidence="1">The sequence shown here is derived from an EMBL/GenBank/DDBJ whole genome shotgun (WGS) entry which is preliminary data.</text>
</comment>
<protein>
    <submittedName>
        <fullName evidence="1">Uncharacterized protein</fullName>
    </submittedName>
</protein>
<name>A0A5R9BWG0_9LACT</name>
<dbReference type="AlphaFoldDB" id="A0A5R9BWG0"/>
<gene>
    <name evidence="1" type="ORF">FEZ48_12935</name>
</gene>
<reference evidence="1 2" key="1">
    <citation type="submission" date="2019-05" db="EMBL/GenBank/DDBJ databases">
        <title>The metagenome of a microbial culture collection derived from dairy environment covers the genomic content of the human microbiome.</title>
        <authorList>
            <person name="Roder T."/>
            <person name="Wuthrich D."/>
            <person name="Sattari Z."/>
            <person name="Von Ah U."/>
            <person name="Bar C."/>
            <person name="Ronchi F."/>
            <person name="Macpherson A.J."/>
            <person name="Ganal-Vonarburg S.C."/>
            <person name="Bruggmann R."/>
            <person name="Vergeres G."/>
        </authorList>
    </citation>
    <scope>NUCLEOTIDE SEQUENCE [LARGE SCALE GENOMIC DNA]</scope>
    <source>
        <strain evidence="1 2">FAM 24235</strain>
    </source>
</reference>
<accession>A0A5R9BWG0</accession>
<organism evidence="1 2">
    <name type="scientific">Marinilactibacillus psychrotolerans</name>
    <dbReference type="NCBI Taxonomy" id="191770"/>
    <lineage>
        <taxon>Bacteria</taxon>
        <taxon>Bacillati</taxon>
        <taxon>Bacillota</taxon>
        <taxon>Bacilli</taxon>
        <taxon>Lactobacillales</taxon>
        <taxon>Carnobacteriaceae</taxon>
        <taxon>Marinilactibacillus</taxon>
    </lineage>
</organism>
<dbReference type="OrthoDB" id="2313808at2"/>
<dbReference type="Proteomes" id="UP000307201">
    <property type="component" value="Unassembled WGS sequence"/>
</dbReference>